<organism evidence="1 2">
    <name type="scientific">Oculimacula yallundae</name>
    <dbReference type="NCBI Taxonomy" id="86028"/>
    <lineage>
        <taxon>Eukaryota</taxon>
        <taxon>Fungi</taxon>
        <taxon>Dikarya</taxon>
        <taxon>Ascomycota</taxon>
        <taxon>Pezizomycotina</taxon>
        <taxon>Leotiomycetes</taxon>
        <taxon>Helotiales</taxon>
        <taxon>Ploettnerulaceae</taxon>
        <taxon>Oculimacula</taxon>
    </lineage>
</organism>
<dbReference type="Proteomes" id="UP001595075">
    <property type="component" value="Unassembled WGS sequence"/>
</dbReference>
<name>A0ABR4BWX8_9HELO</name>
<protein>
    <submittedName>
        <fullName evidence="1">Uncharacterized protein</fullName>
    </submittedName>
</protein>
<reference evidence="1 2" key="1">
    <citation type="journal article" date="2024" name="Commun. Biol.">
        <title>Comparative genomic analysis of thermophilic fungi reveals convergent evolutionary adaptations and gene losses.</title>
        <authorList>
            <person name="Steindorff A.S."/>
            <person name="Aguilar-Pontes M.V."/>
            <person name="Robinson A.J."/>
            <person name="Andreopoulos B."/>
            <person name="LaButti K."/>
            <person name="Kuo A."/>
            <person name="Mondo S."/>
            <person name="Riley R."/>
            <person name="Otillar R."/>
            <person name="Haridas S."/>
            <person name="Lipzen A."/>
            <person name="Grimwood J."/>
            <person name="Schmutz J."/>
            <person name="Clum A."/>
            <person name="Reid I.D."/>
            <person name="Moisan M.C."/>
            <person name="Butler G."/>
            <person name="Nguyen T.T.M."/>
            <person name="Dewar K."/>
            <person name="Conant G."/>
            <person name="Drula E."/>
            <person name="Henrissat B."/>
            <person name="Hansel C."/>
            <person name="Singer S."/>
            <person name="Hutchinson M.I."/>
            <person name="de Vries R.P."/>
            <person name="Natvig D.O."/>
            <person name="Powell A.J."/>
            <person name="Tsang A."/>
            <person name="Grigoriev I.V."/>
        </authorList>
    </citation>
    <scope>NUCLEOTIDE SEQUENCE [LARGE SCALE GENOMIC DNA]</scope>
    <source>
        <strain evidence="1 2">CBS 494.80</strain>
    </source>
</reference>
<keyword evidence="2" id="KW-1185">Reference proteome</keyword>
<sequence>MSVLPTPQATSLTPLLEGTKDISISKLLAVHAADADAYRLMISKRRDETSKRNESAVFAMAVEQDASRLTISS</sequence>
<evidence type="ECO:0000313" key="2">
    <source>
        <dbReference type="Proteomes" id="UP001595075"/>
    </source>
</evidence>
<proteinExistence type="predicted"/>
<dbReference type="EMBL" id="JAZHXI010000017">
    <property type="protein sequence ID" value="KAL2062165.1"/>
    <property type="molecule type" value="Genomic_DNA"/>
</dbReference>
<gene>
    <name evidence="1" type="ORF">VTL71DRAFT_6431</name>
</gene>
<evidence type="ECO:0000313" key="1">
    <source>
        <dbReference type="EMBL" id="KAL2062165.1"/>
    </source>
</evidence>
<comment type="caution">
    <text evidence="1">The sequence shown here is derived from an EMBL/GenBank/DDBJ whole genome shotgun (WGS) entry which is preliminary data.</text>
</comment>
<accession>A0ABR4BWX8</accession>